<comment type="caution">
    <text evidence="1">The sequence shown here is derived from an EMBL/GenBank/DDBJ whole genome shotgun (WGS) entry which is preliminary data.</text>
</comment>
<reference evidence="1 2" key="1">
    <citation type="submission" date="2020-06" db="EMBL/GenBank/DDBJ databases">
        <title>Transcriptomic and genomic resources for Thalictrum thalictroides and T. hernandezii: Facilitating candidate gene discovery in an emerging model plant lineage.</title>
        <authorList>
            <person name="Arias T."/>
            <person name="Riano-Pachon D.M."/>
            <person name="Di Stilio V.S."/>
        </authorList>
    </citation>
    <scope>NUCLEOTIDE SEQUENCE [LARGE SCALE GENOMIC DNA]</scope>
    <source>
        <strain evidence="2">cv. WT478/WT964</strain>
        <tissue evidence="1">Leaves</tissue>
    </source>
</reference>
<dbReference type="AlphaFoldDB" id="A0A7J6V6P6"/>
<gene>
    <name evidence="1" type="ORF">FRX31_030104</name>
</gene>
<evidence type="ECO:0000313" key="2">
    <source>
        <dbReference type="Proteomes" id="UP000554482"/>
    </source>
</evidence>
<sequence length="67" mass="8012">MAYLLVTCREMKEIFQFGKRTKKKCRFVYQGTMNELTRKLPTSQISCRSRRDVRKGGDEEVNKCVRY</sequence>
<protein>
    <submittedName>
        <fullName evidence="1">Uncharacterized protein</fullName>
    </submittedName>
</protein>
<dbReference type="EMBL" id="JABWDY010037631">
    <property type="protein sequence ID" value="KAF5180311.1"/>
    <property type="molecule type" value="Genomic_DNA"/>
</dbReference>
<organism evidence="1 2">
    <name type="scientific">Thalictrum thalictroides</name>
    <name type="common">Rue-anemone</name>
    <name type="synonym">Anemone thalictroides</name>
    <dbReference type="NCBI Taxonomy" id="46969"/>
    <lineage>
        <taxon>Eukaryota</taxon>
        <taxon>Viridiplantae</taxon>
        <taxon>Streptophyta</taxon>
        <taxon>Embryophyta</taxon>
        <taxon>Tracheophyta</taxon>
        <taxon>Spermatophyta</taxon>
        <taxon>Magnoliopsida</taxon>
        <taxon>Ranunculales</taxon>
        <taxon>Ranunculaceae</taxon>
        <taxon>Thalictroideae</taxon>
        <taxon>Thalictrum</taxon>
    </lineage>
</organism>
<proteinExistence type="predicted"/>
<keyword evidence="2" id="KW-1185">Reference proteome</keyword>
<evidence type="ECO:0000313" key="1">
    <source>
        <dbReference type="EMBL" id="KAF5180311.1"/>
    </source>
</evidence>
<dbReference type="Proteomes" id="UP000554482">
    <property type="component" value="Unassembled WGS sequence"/>
</dbReference>
<accession>A0A7J6V6P6</accession>
<name>A0A7J6V6P6_THATH</name>